<organism evidence="2 3">
    <name type="scientific">Aphis gossypii</name>
    <name type="common">Cotton aphid</name>
    <dbReference type="NCBI Taxonomy" id="80765"/>
    <lineage>
        <taxon>Eukaryota</taxon>
        <taxon>Metazoa</taxon>
        <taxon>Ecdysozoa</taxon>
        <taxon>Arthropoda</taxon>
        <taxon>Hexapoda</taxon>
        <taxon>Insecta</taxon>
        <taxon>Pterygota</taxon>
        <taxon>Neoptera</taxon>
        <taxon>Paraneoptera</taxon>
        <taxon>Hemiptera</taxon>
        <taxon>Sternorrhyncha</taxon>
        <taxon>Aphidomorpha</taxon>
        <taxon>Aphidoidea</taxon>
        <taxon>Aphididae</taxon>
        <taxon>Aphidini</taxon>
        <taxon>Aphis</taxon>
        <taxon>Aphis</taxon>
    </lineage>
</organism>
<name>A0A9P0JDW4_APHGO</name>
<sequence>MDGKLPRASPYDNDFHRRINELKRKLRPFHNKHTIEYLNQIAKSSRPPTNIDSDEQESSESARQDIQRRVQNLVKSIVSRQVPPECECRLPKLDMLAEQLSKMVNHPDFIKPATEDNKMNHTNVNSSAIINCNKVSGSKTESTEIVSKELKNVQL</sequence>
<dbReference type="EMBL" id="OU899036">
    <property type="protein sequence ID" value="CAH1732204.1"/>
    <property type="molecule type" value="Genomic_DNA"/>
</dbReference>
<protein>
    <submittedName>
        <fullName evidence="2">Uncharacterized protein</fullName>
    </submittedName>
</protein>
<proteinExistence type="predicted"/>
<accession>A0A9P0JDW4</accession>
<dbReference type="AlphaFoldDB" id="A0A9P0JDW4"/>
<reference evidence="2" key="1">
    <citation type="submission" date="2022-02" db="EMBL/GenBank/DDBJ databases">
        <authorList>
            <person name="King R."/>
        </authorList>
    </citation>
    <scope>NUCLEOTIDE SEQUENCE</scope>
</reference>
<dbReference type="Proteomes" id="UP001154329">
    <property type="component" value="Chromosome 3"/>
</dbReference>
<feature type="compositionally biased region" description="Polar residues" evidence="1">
    <location>
        <begin position="42"/>
        <end position="51"/>
    </location>
</feature>
<evidence type="ECO:0000256" key="1">
    <source>
        <dbReference type="SAM" id="MobiDB-lite"/>
    </source>
</evidence>
<reference evidence="2" key="2">
    <citation type="submission" date="2022-10" db="EMBL/GenBank/DDBJ databases">
        <authorList>
            <consortium name="ENA_rothamsted_submissions"/>
            <consortium name="culmorum"/>
            <person name="King R."/>
        </authorList>
    </citation>
    <scope>NUCLEOTIDE SEQUENCE</scope>
</reference>
<evidence type="ECO:0000313" key="2">
    <source>
        <dbReference type="EMBL" id="CAH1732204.1"/>
    </source>
</evidence>
<gene>
    <name evidence="2" type="ORF">APHIGO_LOCUS8747</name>
</gene>
<keyword evidence="3" id="KW-1185">Reference proteome</keyword>
<evidence type="ECO:0000313" key="3">
    <source>
        <dbReference type="Proteomes" id="UP001154329"/>
    </source>
</evidence>
<feature type="region of interest" description="Disordered" evidence="1">
    <location>
        <begin position="42"/>
        <end position="66"/>
    </location>
</feature>